<accession>A0A081C3Q5</accession>
<dbReference type="InterPro" id="IPR036291">
    <property type="entry name" value="NAD(P)-bd_dom_sf"/>
</dbReference>
<dbReference type="InterPro" id="IPR000683">
    <property type="entry name" value="Gfo/Idh/MocA-like_OxRdtase_N"/>
</dbReference>
<dbReference type="InterPro" id="IPR051450">
    <property type="entry name" value="Gfo/Idh/MocA_Oxidoreductases"/>
</dbReference>
<reference evidence="3" key="1">
    <citation type="journal article" date="2015" name="PeerJ">
        <title>First genomic representation of candidate bacterial phylum KSB3 points to enhanced environmental sensing as a trigger of wastewater bulking.</title>
        <authorList>
            <person name="Sekiguchi Y."/>
            <person name="Ohashi A."/>
            <person name="Parks D.H."/>
            <person name="Yamauchi T."/>
            <person name="Tyson G.W."/>
            <person name="Hugenholtz P."/>
        </authorList>
    </citation>
    <scope>NUCLEOTIDE SEQUENCE [LARGE SCALE GENOMIC DNA]</scope>
</reference>
<dbReference type="eggNOG" id="COG0673">
    <property type="taxonomic scope" value="Bacteria"/>
</dbReference>
<dbReference type="SUPFAM" id="SSF51735">
    <property type="entry name" value="NAD(P)-binding Rossmann-fold domains"/>
    <property type="match status" value="1"/>
</dbReference>
<dbReference type="Proteomes" id="UP000030661">
    <property type="component" value="Unassembled WGS sequence"/>
</dbReference>
<evidence type="ECO:0000313" key="3">
    <source>
        <dbReference type="EMBL" id="GAK59210.1"/>
    </source>
</evidence>
<dbReference type="STRING" id="1499967.U27_06187"/>
<protein>
    <submittedName>
        <fullName evidence="3">Oxidoreductase domain protein</fullName>
    </submittedName>
</protein>
<dbReference type="SUPFAM" id="SSF55347">
    <property type="entry name" value="Glyceraldehyde-3-phosphate dehydrogenase-like, C-terminal domain"/>
    <property type="match status" value="1"/>
</dbReference>
<feature type="domain" description="GFO/IDH/MocA-like oxidoreductase" evidence="2">
    <location>
        <begin position="133"/>
        <end position="232"/>
    </location>
</feature>
<name>A0A081C3Q5_VECG1</name>
<dbReference type="Gene3D" id="3.30.360.10">
    <property type="entry name" value="Dihydrodipicolinate Reductase, domain 2"/>
    <property type="match status" value="1"/>
</dbReference>
<dbReference type="HOGENOM" id="CLU_023194_1_3_0"/>
<gene>
    <name evidence="3" type="ORF">U27_06187</name>
</gene>
<dbReference type="Pfam" id="PF22725">
    <property type="entry name" value="GFO_IDH_MocA_C3"/>
    <property type="match status" value="1"/>
</dbReference>
<keyword evidence="4" id="KW-1185">Reference proteome</keyword>
<feature type="domain" description="Gfo/Idh/MocA-like oxidoreductase N-terminal" evidence="1">
    <location>
        <begin position="7"/>
        <end position="124"/>
    </location>
</feature>
<evidence type="ECO:0000313" key="4">
    <source>
        <dbReference type="Proteomes" id="UP000030661"/>
    </source>
</evidence>
<dbReference type="EMBL" id="DF820469">
    <property type="protein sequence ID" value="GAK59210.1"/>
    <property type="molecule type" value="Genomic_DNA"/>
</dbReference>
<dbReference type="GO" id="GO:0000166">
    <property type="term" value="F:nucleotide binding"/>
    <property type="evidence" value="ECO:0007669"/>
    <property type="project" value="InterPro"/>
</dbReference>
<dbReference type="PANTHER" id="PTHR43377:SF1">
    <property type="entry name" value="BILIVERDIN REDUCTASE A"/>
    <property type="match status" value="1"/>
</dbReference>
<dbReference type="Gene3D" id="3.40.50.720">
    <property type="entry name" value="NAD(P)-binding Rossmann-like Domain"/>
    <property type="match status" value="1"/>
</dbReference>
<dbReference type="Pfam" id="PF01408">
    <property type="entry name" value="GFO_IDH_MocA"/>
    <property type="match status" value="1"/>
</dbReference>
<dbReference type="InterPro" id="IPR055170">
    <property type="entry name" value="GFO_IDH_MocA-like_dom"/>
</dbReference>
<evidence type="ECO:0000259" key="2">
    <source>
        <dbReference type="Pfam" id="PF22725"/>
    </source>
</evidence>
<evidence type="ECO:0000259" key="1">
    <source>
        <dbReference type="Pfam" id="PF01408"/>
    </source>
</evidence>
<sequence length="325" mass="36335">MAKEKLGIGFIGAGEISILHAIALREIPNAELIGLWNRTPEKAIKRAQEEHCKRYDTAEELVKDSSIDAVIINTNQETHLKYAKLIMEAGKHVLVEKPLATTVADVEEMKAISQKTGVLCVPGHNMIHEESIKRAHKLVKNGDLGKIVSCYVMYNIQHSEERASTLPGMVRHIFTHNLYTLMYLTCSKPIRVQGFKANLHYEKIDKEDITLVNLELENGALGHICSSFAADDLAPSPWTYTAKVIGLGGTTHYTYNDWVEVKKGISHSHTYTAYQATITNEDQYFVNMCLYGGEPLSTMDDAIWCQKTTEALEKSIAEGLSVEIR</sequence>
<dbReference type="AlphaFoldDB" id="A0A081C3Q5"/>
<proteinExistence type="predicted"/>
<dbReference type="PANTHER" id="PTHR43377">
    <property type="entry name" value="BILIVERDIN REDUCTASE A"/>
    <property type="match status" value="1"/>
</dbReference>
<organism evidence="3">
    <name type="scientific">Vecturithrix granuli</name>
    <dbReference type="NCBI Taxonomy" id="1499967"/>
    <lineage>
        <taxon>Bacteria</taxon>
        <taxon>Candidatus Moduliflexota</taxon>
        <taxon>Candidatus Vecturitrichia</taxon>
        <taxon>Candidatus Vecturitrichales</taxon>
        <taxon>Candidatus Vecturitrichaceae</taxon>
        <taxon>Candidatus Vecturithrix</taxon>
    </lineage>
</organism>